<comment type="caution">
    <text evidence="1">The sequence shown here is derived from an EMBL/GenBank/DDBJ whole genome shotgun (WGS) entry which is preliminary data.</text>
</comment>
<keyword evidence="2" id="KW-1185">Reference proteome</keyword>
<name>A0A8X6T301_NEPPI</name>
<accession>A0A8X6T301</accession>
<dbReference type="Proteomes" id="UP000887013">
    <property type="component" value="Unassembled WGS sequence"/>
</dbReference>
<proteinExistence type="predicted"/>
<evidence type="ECO:0000313" key="1">
    <source>
        <dbReference type="EMBL" id="GFS70659.1"/>
    </source>
</evidence>
<dbReference type="EMBL" id="BMAW01095554">
    <property type="protein sequence ID" value="GFS70659.1"/>
    <property type="molecule type" value="Genomic_DNA"/>
</dbReference>
<sequence>MVHVIAQREERSIVISVLRLAGLTLNWNNMPMIVKKDDEMVKFRYLKRQITTKDLGVYRRKHLLRRDSSFCKLYSIRFTHLKKLVVYEIKFFLNTLPFQLTLLIVAEIAPYFGGRTVSRHFHIPMVAKVTRSSTNTFPEIQSAHSKLQILSDVKTLFANEIQRISLHTVRNATLSTLCLM</sequence>
<reference evidence="1" key="1">
    <citation type="submission" date="2020-08" db="EMBL/GenBank/DDBJ databases">
        <title>Multicomponent nature underlies the extraordinary mechanical properties of spider dragline silk.</title>
        <authorList>
            <person name="Kono N."/>
            <person name="Nakamura H."/>
            <person name="Mori M."/>
            <person name="Yoshida Y."/>
            <person name="Ohtoshi R."/>
            <person name="Malay A.D."/>
            <person name="Moran D.A.P."/>
            <person name="Tomita M."/>
            <person name="Numata K."/>
            <person name="Arakawa K."/>
        </authorList>
    </citation>
    <scope>NUCLEOTIDE SEQUENCE</scope>
</reference>
<evidence type="ECO:0000313" key="2">
    <source>
        <dbReference type="Proteomes" id="UP000887013"/>
    </source>
</evidence>
<gene>
    <name evidence="1" type="ORF">NPIL_384691</name>
</gene>
<protein>
    <submittedName>
        <fullName evidence="1">Uncharacterized protein</fullName>
    </submittedName>
</protein>
<organism evidence="1 2">
    <name type="scientific">Nephila pilipes</name>
    <name type="common">Giant wood spider</name>
    <name type="synonym">Nephila maculata</name>
    <dbReference type="NCBI Taxonomy" id="299642"/>
    <lineage>
        <taxon>Eukaryota</taxon>
        <taxon>Metazoa</taxon>
        <taxon>Ecdysozoa</taxon>
        <taxon>Arthropoda</taxon>
        <taxon>Chelicerata</taxon>
        <taxon>Arachnida</taxon>
        <taxon>Araneae</taxon>
        <taxon>Araneomorphae</taxon>
        <taxon>Entelegynae</taxon>
        <taxon>Araneoidea</taxon>
        <taxon>Nephilidae</taxon>
        <taxon>Nephila</taxon>
    </lineage>
</organism>
<dbReference type="AlphaFoldDB" id="A0A8X6T301"/>